<dbReference type="RefSeq" id="WP_089408784.1">
    <property type="nucleotide sequence ID" value="NZ_FZOU01000004.1"/>
</dbReference>
<dbReference type="InterPro" id="IPR007527">
    <property type="entry name" value="Znf_SWIM"/>
</dbReference>
<evidence type="ECO:0000313" key="3">
    <source>
        <dbReference type="EMBL" id="SNT09085.1"/>
    </source>
</evidence>
<proteinExistence type="predicted"/>
<keyword evidence="1" id="KW-0863">Zinc-finger</keyword>
<dbReference type="OrthoDB" id="9816340at2"/>
<evidence type="ECO:0000259" key="2">
    <source>
        <dbReference type="PROSITE" id="PS50966"/>
    </source>
</evidence>
<reference evidence="3 4" key="1">
    <citation type="submission" date="2017-06" db="EMBL/GenBank/DDBJ databases">
        <authorList>
            <person name="Kim H.J."/>
            <person name="Triplett B.A."/>
        </authorList>
    </citation>
    <scope>NUCLEOTIDE SEQUENCE [LARGE SCALE GENOMIC DNA]</scope>
    <source>
        <strain evidence="3 4">DSM 18704</strain>
    </source>
</reference>
<gene>
    <name evidence="3" type="ORF">SAMN05421770_104119</name>
</gene>
<name>A0A239JTG4_9BACT</name>
<evidence type="ECO:0000256" key="1">
    <source>
        <dbReference type="PROSITE-ProRule" id="PRU00325"/>
    </source>
</evidence>
<keyword evidence="1" id="KW-0479">Metal-binding</keyword>
<dbReference type="Proteomes" id="UP000198356">
    <property type="component" value="Unassembled WGS sequence"/>
</dbReference>
<sequence length="471" mass="50533">MAFTLEKIEALAPDQPSLAAARKLLKPAAWPTLAVDGDLVWGECQGSGATPYRVVVHEADAGYKCTCPSRKFPCKHSLALMWMRAEGKIVFAAAPTPEWVKDWLGRRRGPSAAASQDESAPKPIRSIQLAAVAETEVEADPKAEARAAAARERNRQEREAAILRGLDDLDIWLADQVDRGAAAFVAQCTQACRLIAQRLVDAKAPGLATRLDALPTRLFTLPEAVRPVAAVEELGLVYLIAQAYRRQAELPPALAADARQAAGWSFTREALLADEAALRVDGAWRVVATLSEVQPDRLRRVETWLWRESEAPDKPACAVLIDFVPVATGGASGGYLVGDRIAAELAFYPSAAPLRAQIVRVQGGAEATAASLVLPEAGLTQAFATWESTLAQLPWVGTWPLAFRDARLLRTGDALYLVDAGVTLALPLQTAQASLALPLAGLGALDGLALWNGYYLTLCWAETPLGRWVAA</sequence>
<dbReference type="AlphaFoldDB" id="A0A239JTG4"/>
<evidence type="ECO:0000313" key="4">
    <source>
        <dbReference type="Proteomes" id="UP000198356"/>
    </source>
</evidence>
<feature type="domain" description="SWIM-type" evidence="2">
    <location>
        <begin position="52"/>
        <end position="85"/>
    </location>
</feature>
<protein>
    <submittedName>
        <fullName evidence="3">SWIM zinc finger</fullName>
    </submittedName>
</protein>
<accession>A0A239JTG4</accession>
<dbReference type="PROSITE" id="PS50966">
    <property type="entry name" value="ZF_SWIM"/>
    <property type="match status" value="1"/>
</dbReference>
<organism evidence="3 4">
    <name type="scientific">Granulicella rosea</name>
    <dbReference type="NCBI Taxonomy" id="474952"/>
    <lineage>
        <taxon>Bacteria</taxon>
        <taxon>Pseudomonadati</taxon>
        <taxon>Acidobacteriota</taxon>
        <taxon>Terriglobia</taxon>
        <taxon>Terriglobales</taxon>
        <taxon>Acidobacteriaceae</taxon>
        <taxon>Granulicella</taxon>
    </lineage>
</organism>
<dbReference type="GO" id="GO:0008270">
    <property type="term" value="F:zinc ion binding"/>
    <property type="evidence" value="ECO:0007669"/>
    <property type="project" value="UniProtKB-KW"/>
</dbReference>
<dbReference type="Pfam" id="PF04434">
    <property type="entry name" value="SWIM"/>
    <property type="match status" value="1"/>
</dbReference>
<dbReference type="EMBL" id="FZOU01000004">
    <property type="protein sequence ID" value="SNT09085.1"/>
    <property type="molecule type" value="Genomic_DNA"/>
</dbReference>
<keyword evidence="4" id="KW-1185">Reference proteome</keyword>
<keyword evidence="1" id="KW-0862">Zinc</keyword>